<dbReference type="EMBL" id="WWCL01000005">
    <property type="protein sequence ID" value="MYN47561.1"/>
    <property type="molecule type" value="Genomic_DNA"/>
</dbReference>
<gene>
    <name evidence="2" type="ORF">GTP23_21165</name>
</gene>
<comment type="caution">
    <text evidence="2">The sequence shown here is derived from an EMBL/GenBank/DDBJ whole genome shotgun (WGS) entry which is preliminary data.</text>
</comment>
<proteinExistence type="predicted"/>
<evidence type="ECO:0000259" key="1">
    <source>
        <dbReference type="Pfam" id="PF13340"/>
    </source>
</evidence>
<evidence type="ECO:0000313" key="3">
    <source>
        <dbReference type="Proteomes" id="UP000444316"/>
    </source>
</evidence>
<name>A0A845I5U7_9BURK</name>
<dbReference type="Pfam" id="PF13340">
    <property type="entry name" value="DUF4096"/>
    <property type="match status" value="1"/>
</dbReference>
<dbReference type="AlphaFoldDB" id="A0A845I5U7"/>
<evidence type="ECO:0000313" key="2">
    <source>
        <dbReference type="EMBL" id="MYN47561.1"/>
    </source>
</evidence>
<reference evidence="2" key="1">
    <citation type="submission" date="2019-12" db="EMBL/GenBank/DDBJ databases">
        <title>Novel species isolated from a subtropical stream in China.</title>
        <authorList>
            <person name="Lu H."/>
        </authorList>
    </citation>
    <scope>NUCLEOTIDE SEQUENCE [LARGE SCALE GENOMIC DNA]</scope>
    <source>
        <strain evidence="2">FT93W</strain>
    </source>
</reference>
<keyword evidence="3" id="KW-1185">Reference proteome</keyword>
<sequence length="334" mass="36880">MNWAIGIGTQDGKLAAGIAAASGEVHLKRLDALIEEGIPAPSVRQKKVGLITNLKTWQLVAPDEYIAAHGLDIQQARMSRHQIFEFKVRDTTVQVPALVLIRALFYPAKQLLPTMFGPQALDAIGFLDDDILHIEKSRTHVSYHWANEIVVSQLRWLYAFPSANRSAYSVHEHALRGIIGLTLPDAVITLAVSGKKLGSTYFATEVRISKIVAQEASFSHVTSLPATIIEASSSLSMPADQTIPLRDGSADLSDDEWAHVAPILLSKSNHRFRLSQRDLFDAILTKLSTGTPWRKLSLRSGTYVHASQAYRVWKSESGTFGPALETLKRLRSRN</sequence>
<organism evidence="2 3">
    <name type="scientific">Duganella fentianensis</name>
    <dbReference type="NCBI Taxonomy" id="2692177"/>
    <lineage>
        <taxon>Bacteria</taxon>
        <taxon>Pseudomonadati</taxon>
        <taxon>Pseudomonadota</taxon>
        <taxon>Betaproteobacteria</taxon>
        <taxon>Burkholderiales</taxon>
        <taxon>Oxalobacteraceae</taxon>
        <taxon>Telluria group</taxon>
        <taxon>Duganella</taxon>
    </lineage>
</organism>
<accession>A0A845I5U7</accession>
<dbReference type="InterPro" id="IPR025161">
    <property type="entry name" value="IS402-like_dom"/>
</dbReference>
<protein>
    <submittedName>
        <fullName evidence="2">Transposase</fullName>
    </submittedName>
</protein>
<feature type="domain" description="Insertion element IS402-like" evidence="1">
    <location>
        <begin position="252"/>
        <end position="315"/>
    </location>
</feature>
<dbReference type="RefSeq" id="WP_161036954.1">
    <property type="nucleotide sequence ID" value="NZ_WWCL01000005.1"/>
</dbReference>
<dbReference type="Proteomes" id="UP000444316">
    <property type="component" value="Unassembled WGS sequence"/>
</dbReference>